<dbReference type="RefSeq" id="WP_129402568.1">
    <property type="nucleotide sequence ID" value="NZ_SBKP01000001.1"/>
</dbReference>
<organism evidence="1 2">
    <name type="scientific">Sphingobium fluviale</name>
    <dbReference type="NCBI Taxonomy" id="2506423"/>
    <lineage>
        <taxon>Bacteria</taxon>
        <taxon>Pseudomonadati</taxon>
        <taxon>Pseudomonadota</taxon>
        <taxon>Alphaproteobacteria</taxon>
        <taxon>Sphingomonadales</taxon>
        <taxon>Sphingomonadaceae</taxon>
        <taxon>Sphingobium</taxon>
    </lineage>
</organism>
<dbReference type="EMBL" id="SBKP01000001">
    <property type="protein sequence ID" value="RXR30784.1"/>
    <property type="molecule type" value="Genomic_DNA"/>
</dbReference>
<dbReference type="InterPro" id="IPR023393">
    <property type="entry name" value="START-like_dom_sf"/>
</dbReference>
<comment type="caution">
    <text evidence="1">The sequence shown here is derived from an EMBL/GenBank/DDBJ whole genome shotgun (WGS) entry which is preliminary data.</text>
</comment>
<keyword evidence="2" id="KW-1185">Reference proteome</keyword>
<dbReference type="Gene3D" id="3.30.530.20">
    <property type="match status" value="1"/>
</dbReference>
<evidence type="ECO:0000313" key="2">
    <source>
        <dbReference type="Proteomes" id="UP000290958"/>
    </source>
</evidence>
<accession>A0A4Q1KPG5</accession>
<dbReference type="AlphaFoldDB" id="A0A4Q1KPG5"/>
<proteinExistence type="predicted"/>
<dbReference type="SUPFAM" id="SSF55961">
    <property type="entry name" value="Bet v1-like"/>
    <property type="match status" value="1"/>
</dbReference>
<dbReference type="Proteomes" id="UP000290958">
    <property type="component" value="Unassembled WGS sequence"/>
</dbReference>
<dbReference type="Pfam" id="PF10604">
    <property type="entry name" value="Polyketide_cyc2"/>
    <property type="match status" value="1"/>
</dbReference>
<reference evidence="2" key="1">
    <citation type="submission" date="2019-01" db="EMBL/GenBank/DDBJ databases">
        <title>Cytophagaceae bacterium strain CAR-16.</title>
        <authorList>
            <person name="Chen W.-M."/>
        </authorList>
    </citation>
    <scope>NUCLEOTIDE SEQUENCE [LARGE SCALE GENOMIC DNA]</scope>
    <source>
        <strain evidence="2">CHR27</strain>
    </source>
</reference>
<dbReference type="OrthoDB" id="794286at2"/>
<sequence length="195" mass="21382">MNLRQHPIGRATAVALGLALLLLAPLPLLPDSSVQTSTTIARPPETIFAYVTTPANWPHWHPSSLRVDGQVARSGQVGDQVDEDFRVAGIKGHAVWRVTERIAPWRWSISGVTGHGGRGTVTYRLRPVAGGAEFVREFRYGRPNLLFVLLDAVWLNRRIFAESEAATRNLKRSLEALAPSLVVAAPRTISAQLKP</sequence>
<name>A0A4Q1KPG5_9SPHN</name>
<dbReference type="InterPro" id="IPR019587">
    <property type="entry name" value="Polyketide_cyclase/dehydratase"/>
</dbReference>
<protein>
    <submittedName>
        <fullName evidence="1">SRPBCC family protein</fullName>
    </submittedName>
</protein>
<gene>
    <name evidence="1" type="ORF">EQG66_00335</name>
</gene>
<evidence type="ECO:0000313" key="1">
    <source>
        <dbReference type="EMBL" id="RXR30784.1"/>
    </source>
</evidence>